<reference evidence="2 3" key="1">
    <citation type="submission" date="2010-07" db="EMBL/GenBank/DDBJ databases">
        <authorList>
            <person name="Muzny D."/>
            <person name="Qin X."/>
            <person name="Deng J."/>
            <person name="Jiang H."/>
            <person name="Liu Y."/>
            <person name="Qu J."/>
            <person name="Song X.-Z."/>
            <person name="Zhang L."/>
            <person name="Thornton R."/>
            <person name="Coyle M."/>
            <person name="Francisco L."/>
            <person name="Jackson L."/>
            <person name="Javaid M."/>
            <person name="Korchina V."/>
            <person name="Kovar C."/>
            <person name="Mata R."/>
            <person name="Mathew T."/>
            <person name="Ngo R."/>
            <person name="Nguyen L."/>
            <person name="Nguyen N."/>
            <person name="Okwuonu G."/>
            <person name="Ongeri F."/>
            <person name="Pham C."/>
            <person name="Simmons D."/>
            <person name="Wilczek-Boney K."/>
            <person name="Hale W."/>
            <person name="Jakkamsetti A."/>
            <person name="Pham P."/>
            <person name="Ruth R."/>
            <person name="San Lucas F."/>
            <person name="Warren J."/>
            <person name="Zhang J."/>
            <person name="Zhao Z."/>
            <person name="Zhou C."/>
            <person name="Zhu D."/>
            <person name="Lee S."/>
            <person name="Bess C."/>
            <person name="Blankenburg K."/>
            <person name="Forbes L."/>
            <person name="Fu Q."/>
            <person name="Gubbala S."/>
            <person name="Hirani K."/>
            <person name="Jayaseelan J.C."/>
            <person name="Lara F."/>
            <person name="Munidasa M."/>
            <person name="Palculict T."/>
            <person name="Patil S."/>
            <person name="Pu L.-L."/>
            <person name="Saada N."/>
            <person name="Tang L."/>
            <person name="Weissenberger G."/>
            <person name="Zhu Y."/>
            <person name="Hemphill L."/>
            <person name="Shang Y."/>
            <person name="Youmans B."/>
            <person name="Ayvaz T."/>
            <person name="Ross M."/>
            <person name="Santibanez J."/>
            <person name="Aqrawi P."/>
            <person name="Gross S."/>
            <person name="Joshi V."/>
            <person name="Fowler G."/>
            <person name="Nazareth L."/>
            <person name="Reid J."/>
            <person name="Worley K."/>
            <person name="Petrosino J."/>
            <person name="Highlander S."/>
            <person name="Gibbs R."/>
        </authorList>
    </citation>
    <scope>NUCLEOTIDE SEQUENCE [LARGE SCALE GENOMIC DNA]</scope>
    <source>
        <strain evidence="2 3">ATCC BAA-1640</strain>
    </source>
</reference>
<dbReference type="eggNOG" id="ENOG5032UWH">
    <property type="taxonomic scope" value="Bacteria"/>
</dbReference>
<evidence type="ECO:0000313" key="3">
    <source>
        <dbReference type="Proteomes" id="UP000003280"/>
    </source>
</evidence>
<dbReference type="InterPro" id="IPR032256">
    <property type="entry name" value="DUF4829"/>
</dbReference>
<evidence type="ECO:0000313" key="2">
    <source>
        <dbReference type="EMBL" id="EFM25074.1"/>
    </source>
</evidence>
<organism evidence="2 3">
    <name type="scientific">Peptoniphilus duerdenii ATCC BAA-1640</name>
    <dbReference type="NCBI Taxonomy" id="862517"/>
    <lineage>
        <taxon>Bacteria</taxon>
        <taxon>Bacillati</taxon>
        <taxon>Bacillota</taxon>
        <taxon>Tissierellia</taxon>
        <taxon>Tissierellales</taxon>
        <taxon>Peptoniphilaceae</taxon>
        <taxon>Peptoniphilus</taxon>
    </lineage>
</organism>
<proteinExistence type="predicted"/>
<gene>
    <name evidence="2" type="ORF">HMPREF9225_1208</name>
</gene>
<dbReference type="Proteomes" id="UP000003280">
    <property type="component" value="Unassembled WGS sequence"/>
</dbReference>
<accession>E0NM19</accession>
<dbReference type="Pfam" id="PF16111">
    <property type="entry name" value="DUF4829"/>
    <property type="match status" value="1"/>
</dbReference>
<keyword evidence="3" id="KW-1185">Reference proteome</keyword>
<protein>
    <recommendedName>
        <fullName evidence="1">DUF4829 domain-containing protein</fullName>
    </recommendedName>
</protein>
<comment type="caution">
    <text evidence="2">The sequence shown here is derived from an EMBL/GenBank/DDBJ whole genome shotgun (WGS) entry which is preliminary data.</text>
</comment>
<dbReference type="STRING" id="862517.HMPREF9225_1208"/>
<feature type="domain" description="DUF4829" evidence="1">
    <location>
        <begin position="76"/>
        <end position="147"/>
    </location>
</feature>
<dbReference type="AlphaFoldDB" id="E0NM19"/>
<evidence type="ECO:0000259" key="1">
    <source>
        <dbReference type="Pfam" id="PF16111"/>
    </source>
</evidence>
<sequence>MQGYFIIKGGSTMKRSISIFLAILILLSLTACKESGNDKGVSAKPTKFNEEEIESAIKVVKDNFSFPGSELKRVRYEESKSEEEIKVFMEYGAGKDKGIDPNNVIVIFTDFDITGENPVLSKGEYKDYNWILVRADKDSEWKIEDQGY</sequence>
<name>E0NM19_9FIRM</name>
<dbReference type="EMBL" id="AEEH01000044">
    <property type="protein sequence ID" value="EFM25074.1"/>
    <property type="molecule type" value="Genomic_DNA"/>
</dbReference>
<dbReference type="HOGENOM" id="CLU_123778_0_0_9"/>